<keyword evidence="1" id="KW-0805">Transcription regulation</keyword>
<sequence length="216" mass="23652">MAELTGPRGPYRKGLQRRREIIAAAAELFAESGYVHSSMRELARRMRLTQTGVLHHFADKEELLVEVLNLRDSSVADHLSELHATDVATRSREVARHSAEHEGLTSLFIILSAEAIDRDHPAHAYFAEHYRAAQTQTLDPGPAAAEGAPMGVSAEVIATLGIAVQDGLQLQRRYREDVDVVEAVDAFWRLVAAARAHWAQQATSQDADRGDGGDVG</sequence>
<dbReference type="InterPro" id="IPR001647">
    <property type="entry name" value="HTH_TetR"/>
</dbReference>
<proteinExistence type="predicted"/>
<feature type="domain" description="HTH tetR-type" evidence="5">
    <location>
        <begin position="15"/>
        <end position="75"/>
    </location>
</feature>
<dbReference type="PROSITE" id="PS50977">
    <property type="entry name" value="HTH_TETR_2"/>
    <property type="match status" value="1"/>
</dbReference>
<keyword evidence="3" id="KW-0804">Transcription</keyword>
<accession>L7FDB2</accession>
<dbReference type="Gene3D" id="1.10.357.10">
    <property type="entry name" value="Tetracycline Repressor, domain 2"/>
    <property type="match status" value="1"/>
</dbReference>
<evidence type="ECO:0000313" key="6">
    <source>
        <dbReference type="EMBL" id="ELP69528.1"/>
    </source>
</evidence>
<evidence type="ECO:0000256" key="4">
    <source>
        <dbReference type="PROSITE-ProRule" id="PRU00335"/>
    </source>
</evidence>
<dbReference type="GO" id="GO:0000976">
    <property type="term" value="F:transcription cis-regulatory region binding"/>
    <property type="evidence" value="ECO:0007669"/>
    <property type="project" value="TreeGrafter"/>
</dbReference>
<name>L7FDB2_STRT8</name>
<reference evidence="6 7" key="1">
    <citation type="journal article" date="2011" name="Plasmid">
        <title>Streptomyces turgidiscabies Car8 contains a modular pathogenicity island that shares virulence genes with other actinobacterial plant pathogens.</title>
        <authorList>
            <person name="Huguet-Tapia J.C."/>
            <person name="Badger J.H."/>
            <person name="Loria R."/>
            <person name="Pettis G.S."/>
        </authorList>
    </citation>
    <scope>NUCLEOTIDE SEQUENCE [LARGE SCALE GENOMIC DNA]</scope>
    <source>
        <strain evidence="6 7">Car8</strain>
    </source>
</reference>
<feature type="DNA-binding region" description="H-T-H motif" evidence="4">
    <location>
        <begin position="38"/>
        <end position="57"/>
    </location>
</feature>
<dbReference type="GeneID" id="97403510"/>
<dbReference type="InterPro" id="IPR036271">
    <property type="entry name" value="Tet_transcr_reg_TetR-rel_C_sf"/>
</dbReference>
<evidence type="ECO:0000256" key="3">
    <source>
        <dbReference type="ARBA" id="ARBA00023163"/>
    </source>
</evidence>
<comment type="caution">
    <text evidence="6">The sequence shown here is derived from an EMBL/GenBank/DDBJ whole genome shotgun (WGS) entry which is preliminary data.</text>
</comment>
<dbReference type="Proteomes" id="UP000010931">
    <property type="component" value="Unassembled WGS sequence"/>
</dbReference>
<dbReference type="InterPro" id="IPR050109">
    <property type="entry name" value="HTH-type_TetR-like_transc_reg"/>
</dbReference>
<evidence type="ECO:0000259" key="5">
    <source>
        <dbReference type="PROSITE" id="PS50977"/>
    </source>
</evidence>
<dbReference type="PATRIC" id="fig|698760.3.peg.1800"/>
<protein>
    <submittedName>
        <fullName evidence="6">Transcriptional regulator, TetR family</fullName>
    </submittedName>
</protein>
<dbReference type="PANTHER" id="PTHR30055:SF234">
    <property type="entry name" value="HTH-TYPE TRANSCRIPTIONAL REGULATOR BETI"/>
    <property type="match status" value="1"/>
</dbReference>
<dbReference type="InterPro" id="IPR009057">
    <property type="entry name" value="Homeodomain-like_sf"/>
</dbReference>
<dbReference type="RefSeq" id="WP_006375198.1">
    <property type="nucleotide sequence ID" value="NZ_AEJB01000138.1"/>
</dbReference>
<dbReference type="SUPFAM" id="SSF48498">
    <property type="entry name" value="Tetracyclin repressor-like, C-terminal domain"/>
    <property type="match status" value="1"/>
</dbReference>
<dbReference type="GO" id="GO:0003700">
    <property type="term" value="F:DNA-binding transcription factor activity"/>
    <property type="evidence" value="ECO:0007669"/>
    <property type="project" value="TreeGrafter"/>
</dbReference>
<dbReference type="SUPFAM" id="SSF46689">
    <property type="entry name" value="Homeodomain-like"/>
    <property type="match status" value="1"/>
</dbReference>
<dbReference type="PRINTS" id="PR00455">
    <property type="entry name" value="HTHTETR"/>
</dbReference>
<evidence type="ECO:0000256" key="2">
    <source>
        <dbReference type="ARBA" id="ARBA00023125"/>
    </source>
</evidence>
<dbReference type="EMBL" id="AEJB01000138">
    <property type="protein sequence ID" value="ELP69528.1"/>
    <property type="molecule type" value="Genomic_DNA"/>
</dbReference>
<evidence type="ECO:0000256" key="1">
    <source>
        <dbReference type="ARBA" id="ARBA00023015"/>
    </source>
</evidence>
<gene>
    <name evidence="6" type="ORF">STRTUCAR8_00618</name>
</gene>
<dbReference type="AlphaFoldDB" id="L7FDB2"/>
<keyword evidence="2 4" id="KW-0238">DNA-binding</keyword>
<organism evidence="6 7">
    <name type="scientific">Streptomyces turgidiscabies (strain Car8)</name>
    <dbReference type="NCBI Taxonomy" id="698760"/>
    <lineage>
        <taxon>Bacteria</taxon>
        <taxon>Bacillati</taxon>
        <taxon>Actinomycetota</taxon>
        <taxon>Actinomycetes</taxon>
        <taxon>Kitasatosporales</taxon>
        <taxon>Streptomycetaceae</taxon>
        <taxon>Streptomyces</taxon>
    </lineage>
</organism>
<dbReference type="Pfam" id="PF00440">
    <property type="entry name" value="TetR_N"/>
    <property type="match status" value="1"/>
</dbReference>
<evidence type="ECO:0000313" key="7">
    <source>
        <dbReference type="Proteomes" id="UP000010931"/>
    </source>
</evidence>
<keyword evidence="7" id="KW-1185">Reference proteome</keyword>
<dbReference type="PANTHER" id="PTHR30055">
    <property type="entry name" value="HTH-TYPE TRANSCRIPTIONAL REGULATOR RUTR"/>
    <property type="match status" value="1"/>
</dbReference>